<organism evidence="1 2">
    <name type="scientific">Schistosoma mattheei</name>
    <dbReference type="NCBI Taxonomy" id="31246"/>
    <lineage>
        <taxon>Eukaryota</taxon>
        <taxon>Metazoa</taxon>
        <taxon>Spiralia</taxon>
        <taxon>Lophotrochozoa</taxon>
        <taxon>Platyhelminthes</taxon>
        <taxon>Trematoda</taxon>
        <taxon>Digenea</taxon>
        <taxon>Strigeidida</taxon>
        <taxon>Schistosomatoidea</taxon>
        <taxon>Schistosomatidae</taxon>
        <taxon>Schistosoma</taxon>
    </lineage>
</organism>
<reference evidence="1 2" key="1">
    <citation type="submission" date="2018-11" db="EMBL/GenBank/DDBJ databases">
        <authorList>
            <consortium name="Pathogen Informatics"/>
        </authorList>
    </citation>
    <scope>NUCLEOTIDE SEQUENCE [LARGE SCALE GENOMIC DNA]</scope>
    <source>
        <strain>Denwood</strain>
        <strain evidence="2">Zambia</strain>
    </source>
</reference>
<accession>A0A183P4R5</accession>
<dbReference type="STRING" id="31246.A0A183P4R5"/>
<dbReference type="EMBL" id="UZAL01029639">
    <property type="protein sequence ID" value="VDP49429.1"/>
    <property type="molecule type" value="Genomic_DNA"/>
</dbReference>
<dbReference type="AlphaFoldDB" id="A0A183P4R5"/>
<keyword evidence="2" id="KW-1185">Reference proteome</keyword>
<evidence type="ECO:0000313" key="1">
    <source>
        <dbReference type="EMBL" id="VDP49429.1"/>
    </source>
</evidence>
<dbReference type="Proteomes" id="UP000269396">
    <property type="component" value="Unassembled WGS sequence"/>
</dbReference>
<proteinExistence type="predicted"/>
<evidence type="ECO:0000313" key="2">
    <source>
        <dbReference type="Proteomes" id="UP000269396"/>
    </source>
</evidence>
<sequence length="96" mass="11007">MEPFFSHLSSAIPPRLPIDRIQCANPFNPSMGFVLRIPTPQSPHYLLTFGAKFTILFKTVDKVDSVCLNFSFIVVSDSMVSQYYSSIVPLFFWHKF</sequence>
<protein>
    <submittedName>
        <fullName evidence="1">Uncharacterized protein</fullName>
    </submittedName>
</protein>
<name>A0A183P4R5_9TREM</name>
<gene>
    <name evidence="1" type="ORF">SMTD_LOCUS9351</name>
</gene>